<dbReference type="InterPro" id="IPR013784">
    <property type="entry name" value="Carb-bd-like_fold"/>
</dbReference>
<dbReference type="Gene3D" id="2.60.40.1120">
    <property type="entry name" value="Carboxypeptidase-like, regulatory domain"/>
    <property type="match status" value="1"/>
</dbReference>
<protein>
    <recommendedName>
        <fullName evidence="2">Carboxypeptidase regulatory-like domain-containing protein</fullName>
    </recommendedName>
</protein>
<accession>X1TDX9</accession>
<evidence type="ECO:0008006" key="2">
    <source>
        <dbReference type="Google" id="ProtNLM"/>
    </source>
</evidence>
<gene>
    <name evidence="1" type="ORF">S12H4_50045</name>
</gene>
<dbReference type="EMBL" id="BARW01031466">
    <property type="protein sequence ID" value="GAJ03454.1"/>
    <property type="molecule type" value="Genomic_DNA"/>
</dbReference>
<feature type="non-terminal residue" evidence="1">
    <location>
        <position position="1"/>
    </location>
</feature>
<comment type="caution">
    <text evidence="1">The sequence shown here is derived from an EMBL/GenBank/DDBJ whole genome shotgun (WGS) entry which is preliminary data.</text>
</comment>
<dbReference type="SUPFAM" id="SSF49452">
    <property type="entry name" value="Starch-binding domain-like"/>
    <property type="match status" value="2"/>
</dbReference>
<dbReference type="GO" id="GO:0030246">
    <property type="term" value="F:carbohydrate binding"/>
    <property type="evidence" value="ECO:0007669"/>
    <property type="project" value="InterPro"/>
</dbReference>
<organism evidence="1">
    <name type="scientific">marine sediment metagenome</name>
    <dbReference type="NCBI Taxonomy" id="412755"/>
    <lineage>
        <taxon>unclassified sequences</taxon>
        <taxon>metagenomes</taxon>
        <taxon>ecological metagenomes</taxon>
    </lineage>
</organism>
<dbReference type="Pfam" id="PF13620">
    <property type="entry name" value="CarboxypepD_reg"/>
    <property type="match status" value="1"/>
</dbReference>
<name>X1TDX9_9ZZZZ</name>
<proteinExistence type="predicted"/>
<evidence type="ECO:0000313" key="1">
    <source>
        <dbReference type="EMBL" id="GAJ03454.1"/>
    </source>
</evidence>
<sequence>PGFWDFSQSYHPDARKSIGITVTVRAGKTTRGVDLYLEQKQEKPSGSVRGTVFDAAGRRISGATILATRIARPWRTLTNERGEYSIERLEPGRYRFTALDPTSMTYGRARADITVEEESVVDITVRDKAARIRGTVLDDQRQPVNVLPWIIIQGVGFMLEVDLDETGAYDCGPVPPGSYRVFALPLKGYKVEPPSGYEVTLGEGEQLDNADFVLTPMSSFLAGTVVYSDGSPAAERFVVVGGQGV</sequence>
<feature type="non-terminal residue" evidence="1">
    <location>
        <position position="245"/>
    </location>
</feature>
<reference evidence="1" key="1">
    <citation type="journal article" date="2014" name="Front. Microbiol.">
        <title>High frequency of phylogenetically diverse reductive dehalogenase-homologous genes in deep subseafloor sedimentary metagenomes.</title>
        <authorList>
            <person name="Kawai M."/>
            <person name="Futagami T."/>
            <person name="Toyoda A."/>
            <person name="Takaki Y."/>
            <person name="Nishi S."/>
            <person name="Hori S."/>
            <person name="Arai W."/>
            <person name="Tsubouchi T."/>
            <person name="Morono Y."/>
            <person name="Uchiyama I."/>
            <person name="Ito T."/>
            <person name="Fujiyama A."/>
            <person name="Inagaki F."/>
            <person name="Takami H."/>
        </authorList>
    </citation>
    <scope>NUCLEOTIDE SEQUENCE</scope>
    <source>
        <strain evidence="1">Expedition CK06-06</strain>
    </source>
</reference>
<dbReference type="AlphaFoldDB" id="X1TDX9"/>